<keyword evidence="3" id="KW-1185">Reference proteome</keyword>
<sequence>MKKILSIAVVAGTLLSVASQPSFASAESALLPPGNSEAVTSSSISMNESEAAWNTKAAEIIKKYKPGQPFSEEDADFFRQSSSKDYSRGLATSVNLFGYHRGTFNGDAWISETGSRVAFWGYVDTDFGVINHETKTNIMIKDDKLNSHKKLNINLHVNAIGPLGTGGTKVGIVADFDISNSTENSHQLWQGKSHTWTAVPMYVYYTAKGTVTDNNSEVDITPTVDVKWSQTKP</sequence>
<keyword evidence="1" id="KW-0732">Signal</keyword>
<dbReference type="Proteomes" id="UP000198601">
    <property type="component" value="Unassembled WGS sequence"/>
</dbReference>
<evidence type="ECO:0000313" key="2">
    <source>
        <dbReference type="EMBL" id="SCW81765.1"/>
    </source>
</evidence>
<evidence type="ECO:0000313" key="3">
    <source>
        <dbReference type="Proteomes" id="UP000198601"/>
    </source>
</evidence>
<evidence type="ECO:0000256" key="1">
    <source>
        <dbReference type="SAM" id="SignalP"/>
    </source>
</evidence>
<gene>
    <name evidence="2" type="ORF">SAMN04487970_105523</name>
</gene>
<accession>A0A1G4TLV1</accession>
<organism evidence="2 3">
    <name type="scientific">Paenibacillus tianmuensis</name>
    <dbReference type="NCBI Taxonomy" id="624147"/>
    <lineage>
        <taxon>Bacteria</taxon>
        <taxon>Bacillati</taxon>
        <taxon>Bacillota</taxon>
        <taxon>Bacilli</taxon>
        <taxon>Bacillales</taxon>
        <taxon>Paenibacillaceae</taxon>
        <taxon>Paenibacillus</taxon>
    </lineage>
</organism>
<feature type="chain" id="PRO_5039727298" evidence="1">
    <location>
        <begin position="25"/>
        <end position="233"/>
    </location>
</feature>
<reference evidence="3" key="1">
    <citation type="submission" date="2016-10" db="EMBL/GenBank/DDBJ databases">
        <authorList>
            <person name="Varghese N."/>
            <person name="Submissions S."/>
        </authorList>
    </citation>
    <scope>NUCLEOTIDE SEQUENCE [LARGE SCALE GENOMIC DNA]</scope>
    <source>
        <strain evidence="3">CGMCC 1.8946</strain>
    </source>
</reference>
<proteinExistence type="predicted"/>
<protein>
    <submittedName>
        <fullName evidence="2">Uncharacterized protein</fullName>
    </submittedName>
</protein>
<dbReference type="AlphaFoldDB" id="A0A1G4TLV1"/>
<feature type="signal peptide" evidence="1">
    <location>
        <begin position="1"/>
        <end position="24"/>
    </location>
</feature>
<dbReference type="EMBL" id="FMTT01000055">
    <property type="protein sequence ID" value="SCW81765.1"/>
    <property type="molecule type" value="Genomic_DNA"/>
</dbReference>
<name>A0A1G4TLV1_9BACL</name>